<dbReference type="Pfam" id="PF10022">
    <property type="entry name" value="DUF2264"/>
    <property type="match status" value="1"/>
</dbReference>
<feature type="region of interest" description="Disordered" evidence="1">
    <location>
        <begin position="627"/>
        <end position="648"/>
    </location>
</feature>
<sequence length="648" mass="69998">MITLPDDDRTLSPYTGWTRDHWIAVADAILDGAARHASPSQSLIRYPGTPGGLGRDIDHLEGFTRTFMLAAFRIAGEPEGTQPLAERYARGIASGVDRHHPERWTRLDEHPQAKVEAAALAVGLHLTRDTVWARLDERAREQTIDYLSTSIGAHYWPNNWVWFRIIVSHLLESVGGPFSLEDRADDFALLDSFDLPGGWSVDGVGRNFDHYCGWALPFYPMIWAQLVEGDPQYAERVARYRRRLDDYLDDALHLIGADGGPLIQGRSLTYRFATAAPAWAAAFHGTSRHDPGLLRRAASGQVRHFVDRGAPDADGILTLGWHGEWRRIAQNYSGLGSPYWASKGMLGIALPPDHAAWTAPEQPLPIDRGPFTRAISAPGWLAAGTADGVVRIVNHGTDHRVEGTTQPDAAVYAKFGYSTATAPTLDAASVSAPLDGTVALLREALPSHRSGFIAGPVLALDESTITGSSRSRAHWPVDFSFVPDHGVSDYEGRTLLGPEVDTVSVVRGAWEVRFVRVHGEGLEPTDVLRIGGWALTAPDATATGEAWATSARLASRVVALGGTASLSSGVREQDDVTPLEGRTAVPWITVAPSAGEWHVFGIQLGEPAAAGHPPTVLGDLITWPDGGSTVFDPASPLETTPPARDPAR</sequence>
<dbReference type="AlphaFoldDB" id="A0A7D7W7F4"/>
<dbReference type="RefSeq" id="WP_182254611.1">
    <property type="nucleotide sequence ID" value="NZ_CP043732.1"/>
</dbReference>
<organism evidence="3 4">
    <name type="scientific">Microbacterium esteraromaticum</name>
    <dbReference type="NCBI Taxonomy" id="57043"/>
    <lineage>
        <taxon>Bacteria</taxon>
        <taxon>Bacillati</taxon>
        <taxon>Actinomycetota</taxon>
        <taxon>Actinomycetes</taxon>
        <taxon>Micrococcales</taxon>
        <taxon>Microbacteriaceae</taxon>
        <taxon>Microbacterium</taxon>
    </lineage>
</organism>
<proteinExistence type="predicted"/>
<name>A0A7D7W7F4_9MICO</name>
<dbReference type="InterPro" id="IPR049349">
    <property type="entry name" value="DUF2264_N"/>
</dbReference>
<evidence type="ECO:0000313" key="4">
    <source>
        <dbReference type="Proteomes" id="UP000515708"/>
    </source>
</evidence>
<dbReference type="Proteomes" id="UP000515708">
    <property type="component" value="Chromosome"/>
</dbReference>
<dbReference type="PANTHER" id="PTHR35339">
    <property type="entry name" value="LINALOOL DEHYDRATASE_ISOMERASE DOMAIN-CONTAINING PROTEIN"/>
    <property type="match status" value="1"/>
</dbReference>
<protein>
    <submittedName>
        <fullName evidence="3">DUF2264 domain-containing protein</fullName>
    </submittedName>
</protein>
<feature type="domain" description="DUF2264" evidence="2">
    <location>
        <begin position="18"/>
        <end position="364"/>
    </location>
</feature>
<dbReference type="InterPro" id="IPR016624">
    <property type="entry name" value="UCP014753"/>
</dbReference>
<dbReference type="PANTHER" id="PTHR35339:SF4">
    <property type="entry name" value="LINALOOL DEHYDRATASE_ISOMERASE DOMAIN-CONTAINING PROTEIN"/>
    <property type="match status" value="1"/>
</dbReference>
<dbReference type="EMBL" id="CP043732">
    <property type="protein sequence ID" value="QMU96338.1"/>
    <property type="molecule type" value="Genomic_DNA"/>
</dbReference>
<reference evidence="3 4" key="1">
    <citation type="journal article" date="2020" name="Front. Microbiol.">
        <title>Design of Bacterial Strain-Specific qPCR Assays Using NGS Data and Publicly Available Resources and Its Application to Track Biocontrol Strains.</title>
        <authorList>
            <person name="Hernandez I."/>
            <person name="Sant C."/>
            <person name="Martinez R."/>
            <person name="Fernandez C."/>
        </authorList>
    </citation>
    <scope>NUCLEOTIDE SEQUENCE [LARGE SCALE GENOMIC DNA]</scope>
    <source>
        <strain evidence="3 4">B24</strain>
    </source>
</reference>
<evidence type="ECO:0000313" key="3">
    <source>
        <dbReference type="EMBL" id="QMU96338.1"/>
    </source>
</evidence>
<accession>A0A7D7W7F4</accession>
<evidence type="ECO:0000259" key="2">
    <source>
        <dbReference type="Pfam" id="PF10022"/>
    </source>
</evidence>
<gene>
    <name evidence="3" type="ORF">FVO59_03290</name>
</gene>
<evidence type="ECO:0000256" key="1">
    <source>
        <dbReference type="SAM" id="MobiDB-lite"/>
    </source>
</evidence>